<protein>
    <recommendedName>
        <fullName evidence="6">1-deoxy-D-xylulose-5-phosphate synthase</fullName>
        <ecNumber evidence="6">2.2.1.7</ecNumber>
    </recommendedName>
</protein>
<comment type="cofactor">
    <cofactor evidence="1">
        <name>Mg(2+)</name>
        <dbReference type="ChEBI" id="CHEBI:18420"/>
    </cofactor>
</comment>
<dbReference type="InterPro" id="IPR020826">
    <property type="entry name" value="Transketolase_BS"/>
</dbReference>
<dbReference type="FunFam" id="3.40.50.920:FF:000002">
    <property type="entry name" value="1-deoxy-D-xylulose-5-phosphate synthase"/>
    <property type="match status" value="1"/>
</dbReference>
<dbReference type="Gene3D" id="3.40.50.920">
    <property type="match status" value="1"/>
</dbReference>
<evidence type="ECO:0000256" key="2">
    <source>
        <dbReference type="ARBA" id="ARBA00001964"/>
    </source>
</evidence>
<evidence type="ECO:0000256" key="1">
    <source>
        <dbReference type="ARBA" id="ARBA00001946"/>
    </source>
</evidence>
<evidence type="ECO:0000256" key="11">
    <source>
        <dbReference type="ARBA" id="ARBA00023052"/>
    </source>
</evidence>
<dbReference type="SUPFAM" id="SSF52922">
    <property type="entry name" value="TK C-terminal domain-like"/>
    <property type="match status" value="1"/>
</dbReference>
<evidence type="ECO:0000313" key="16">
    <source>
        <dbReference type="EMBL" id="OAY66494.1"/>
    </source>
</evidence>
<evidence type="ECO:0000256" key="12">
    <source>
        <dbReference type="ARBA" id="ARBA00023229"/>
    </source>
</evidence>
<evidence type="ECO:0000259" key="15">
    <source>
        <dbReference type="SMART" id="SM00861"/>
    </source>
</evidence>
<keyword evidence="9" id="KW-0460">Magnesium</keyword>
<dbReference type="InterPro" id="IPR005477">
    <property type="entry name" value="Dxylulose-5-P_synthase"/>
</dbReference>
<dbReference type="SMART" id="SM00861">
    <property type="entry name" value="Transket_pyr"/>
    <property type="match status" value="1"/>
</dbReference>
<keyword evidence="10" id="KW-0784">Thiamine biosynthesis</keyword>
<proteinExistence type="inferred from homology"/>
<dbReference type="InterPro" id="IPR029061">
    <property type="entry name" value="THDP-binding"/>
</dbReference>
<evidence type="ECO:0000256" key="7">
    <source>
        <dbReference type="ARBA" id="ARBA00022679"/>
    </source>
</evidence>
<dbReference type="PANTHER" id="PTHR43322:SF4">
    <property type="entry name" value="1-DEOXY-D-XYLULOSE-5-PHOSPHATE SYNTHASE 2, CHLOROPLASTIC-RELATED"/>
    <property type="match status" value="1"/>
</dbReference>
<comment type="caution">
    <text evidence="16">The sequence shown here is derived from an EMBL/GenBank/DDBJ whole genome shotgun (WGS) entry which is preliminary data.</text>
</comment>
<dbReference type="GO" id="GO:0046872">
    <property type="term" value="F:metal ion binding"/>
    <property type="evidence" value="ECO:0007669"/>
    <property type="project" value="UniProtKB-KW"/>
</dbReference>
<comment type="similarity">
    <text evidence="4">Belongs to the transketolase family. DXPS subfamily.</text>
</comment>
<comment type="pathway">
    <text evidence="3">Metabolic intermediate biosynthesis; 1-deoxy-D-xylulose 5-phosphate biosynthesis; 1-deoxy-D-xylulose 5-phosphate from D-glyceraldehyde 3-phosphate and pyruvate: step 1/1.</text>
</comment>
<evidence type="ECO:0000256" key="14">
    <source>
        <dbReference type="ARBA" id="ARBA00057088"/>
    </source>
</evidence>
<evidence type="ECO:0000256" key="9">
    <source>
        <dbReference type="ARBA" id="ARBA00022842"/>
    </source>
</evidence>
<dbReference type="InterPro" id="IPR009014">
    <property type="entry name" value="Transketo_C/PFOR_II"/>
</dbReference>
<dbReference type="SUPFAM" id="SSF52518">
    <property type="entry name" value="Thiamin diphosphate-binding fold (THDP-binding)"/>
    <property type="match status" value="1"/>
</dbReference>
<dbReference type="PANTHER" id="PTHR43322">
    <property type="entry name" value="1-D-DEOXYXYLULOSE 5-PHOSPHATE SYNTHASE-RELATED"/>
    <property type="match status" value="1"/>
</dbReference>
<dbReference type="InterPro" id="IPR033248">
    <property type="entry name" value="Transketolase_C"/>
</dbReference>
<dbReference type="GO" id="GO:0016114">
    <property type="term" value="P:terpenoid biosynthetic process"/>
    <property type="evidence" value="ECO:0007669"/>
    <property type="project" value="InterPro"/>
</dbReference>
<comment type="subunit">
    <text evidence="5">Homodimer.</text>
</comment>
<evidence type="ECO:0000313" key="17">
    <source>
        <dbReference type="Proteomes" id="UP000092600"/>
    </source>
</evidence>
<feature type="domain" description="Transketolase-like pyrimidine-binding" evidence="15">
    <location>
        <begin position="50"/>
        <end position="215"/>
    </location>
</feature>
<dbReference type="Pfam" id="PF02780">
    <property type="entry name" value="Transketolase_C"/>
    <property type="match status" value="1"/>
</dbReference>
<gene>
    <name evidence="16" type="ORF">ACMD2_26063</name>
</gene>
<dbReference type="AlphaFoldDB" id="A0A199UP12"/>
<reference evidence="16 17" key="1">
    <citation type="journal article" date="2016" name="DNA Res.">
        <title>The draft genome of MD-2 pineapple using hybrid error correction of long reads.</title>
        <authorList>
            <person name="Redwan R.M."/>
            <person name="Saidin A."/>
            <person name="Kumar S.V."/>
        </authorList>
    </citation>
    <scope>NUCLEOTIDE SEQUENCE [LARGE SCALE GENOMIC DNA]</scope>
    <source>
        <strain evidence="17">cv. MD2</strain>
        <tissue evidence="16">Leaf</tissue>
    </source>
</reference>
<dbReference type="PROSITE" id="PS00802">
    <property type="entry name" value="TRANSKETOLASE_2"/>
    <property type="match status" value="1"/>
</dbReference>
<dbReference type="EMBL" id="LSRQ01006173">
    <property type="protein sequence ID" value="OAY66494.1"/>
    <property type="molecule type" value="Genomic_DNA"/>
</dbReference>
<keyword evidence="7" id="KW-0808">Transferase</keyword>
<evidence type="ECO:0000256" key="8">
    <source>
        <dbReference type="ARBA" id="ARBA00022723"/>
    </source>
</evidence>
<comment type="cofactor">
    <cofactor evidence="2">
        <name>thiamine diphosphate</name>
        <dbReference type="ChEBI" id="CHEBI:58937"/>
    </cofactor>
</comment>
<dbReference type="GO" id="GO:0009228">
    <property type="term" value="P:thiamine biosynthetic process"/>
    <property type="evidence" value="ECO:0007669"/>
    <property type="project" value="UniProtKB-KW"/>
</dbReference>
<dbReference type="GO" id="GO:0008661">
    <property type="term" value="F:1-deoxy-D-xylulose-5-phosphate synthase activity"/>
    <property type="evidence" value="ECO:0007669"/>
    <property type="project" value="UniProtKB-EC"/>
</dbReference>
<keyword evidence="12" id="KW-0414">Isoprene biosynthesis</keyword>
<sequence>MPAPGPVLIHIVTEKGKGYPPAEAAPDKMHGVVKFDPNTGKQFKSKSPTLSYTQYFAESLIKEAEEDSKIVAIHAAMGGGTGLNYFQKRFPERCFDVGIAEQHAVTFAAGLAAEGLKPFCAIYSSFLQRGYDQVVHDVDLQKLPVRFALDRAGLVGADGPTHCGAFDITYMACLPNMIVMAPSDEAELMHMVATAAAIDDRPCCFRFPRGNGIGVALPPNNKGTPLEIGKGRVIMEGTRVAILGYGSIVQTCIKAANSLRAHDIFVTVADARFCKPLDRELVRTLAEQHEILVTVEEGSVGGFGSHVSHFLSLNGLLDGHLKLRSMVLPDRYIDHGSPQDQIEEAGLSTRHIAATVLSLMGRPKEALQLK</sequence>
<dbReference type="CDD" id="cd07033">
    <property type="entry name" value="TPP_PYR_DXS_TK_like"/>
    <property type="match status" value="1"/>
</dbReference>
<dbReference type="InterPro" id="IPR005475">
    <property type="entry name" value="Transketolase-like_Pyr-bd"/>
</dbReference>
<dbReference type="Pfam" id="PF02779">
    <property type="entry name" value="Transket_pyr"/>
    <property type="match status" value="1"/>
</dbReference>
<keyword evidence="8" id="KW-0479">Metal-binding</keyword>
<comment type="function">
    <text evidence="14">Catalyzes the acyloin condensation reaction between C atoms 2 and 3 of pyruvate and glyceraldehyde 3-phosphate to yield 1-deoxy-D-xylulose-5-phosphate (DXP). Is a limiting enzyme for plastidic isoprenoid biosynthesis and essential for chloroplast development.</text>
</comment>
<evidence type="ECO:0000256" key="3">
    <source>
        <dbReference type="ARBA" id="ARBA00004980"/>
    </source>
</evidence>
<dbReference type="Gene3D" id="3.40.50.970">
    <property type="match status" value="1"/>
</dbReference>
<evidence type="ECO:0000256" key="13">
    <source>
        <dbReference type="ARBA" id="ARBA00050255"/>
    </source>
</evidence>
<dbReference type="GO" id="GO:0019288">
    <property type="term" value="P:isopentenyl diphosphate biosynthetic process, methylerythritol 4-phosphate pathway"/>
    <property type="evidence" value="ECO:0007669"/>
    <property type="project" value="UniProtKB-ARBA"/>
</dbReference>
<dbReference type="STRING" id="4615.A0A199UP12"/>
<evidence type="ECO:0000256" key="5">
    <source>
        <dbReference type="ARBA" id="ARBA00011738"/>
    </source>
</evidence>
<organism evidence="16 17">
    <name type="scientific">Ananas comosus</name>
    <name type="common">Pineapple</name>
    <name type="synonym">Ananas ananas</name>
    <dbReference type="NCBI Taxonomy" id="4615"/>
    <lineage>
        <taxon>Eukaryota</taxon>
        <taxon>Viridiplantae</taxon>
        <taxon>Streptophyta</taxon>
        <taxon>Embryophyta</taxon>
        <taxon>Tracheophyta</taxon>
        <taxon>Spermatophyta</taxon>
        <taxon>Magnoliopsida</taxon>
        <taxon>Liliopsida</taxon>
        <taxon>Poales</taxon>
        <taxon>Bromeliaceae</taxon>
        <taxon>Bromelioideae</taxon>
        <taxon>Ananas</taxon>
    </lineage>
</organism>
<name>A0A199UP12_ANACO</name>
<evidence type="ECO:0000256" key="4">
    <source>
        <dbReference type="ARBA" id="ARBA00011081"/>
    </source>
</evidence>
<accession>A0A199UP12</accession>
<evidence type="ECO:0000256" key="6">
    <source>
        <dbReference type="ARBA" id="ARBA00013150"/>
    </source>
</evidence>
<keyword evidence="11" id="KW-0786">Thiamine pyrophosphate</keyword>
<evidence type="ECO:0000256" key="10">
    <source>
        <dbReference type="ARBA" id="ARBA00022977"/>
    </source>
</evidence>
<dbReference type="UniPathway" id="UPA00064">
    <property type="reaction ID" value="UER00091"/>
</dbReference>
<dbReference type="FunFam" id="3.40.50.970:FF:000005">
    <property type="entry name" value="1-deoxy-D-xylulose-5-phosphate synthase"/>
    <property type="match status" value="1"/>
</dbReference>
<comment type="catalytic activity">
    <reaction evidence="13">
        <text>D-glyceraldehyde 3-phosphate + pyruvate + H(+) = 1-deoxy-D-xylulose 5-phosphate + CO2</text>
        <dbReference type="Rhea" id="RHEA:12605"/>
        <dbReference type="ChEBI" id="CHEBI:15361"/>
        <dbReference type="ChEBI" id="CHEBI:15378"/>
        <dbReference type="ChEBI" id="CHEBI:16526"/>
        <dbReference type="ChEBI" id="CHEBI:57792"/>
        <dbReference type="ChEBI" id="CHEBI:59776"/>
        <dbReference type="EC" id="2.2.1.7"/>
    </reaction>
</comment>
<dbReference type="Proteomes" id="UP000092600">
    <property type="component" value="Unassembled WGS sequence"/>
</dbReference>
<dbReference type="EC" id="2.2.1.7" evidence="6"/>